<comment type="caution">
    <text evidence="2">The sequence shown here is derived from an EMBL/GenBank/DDBJ whole genome shotgun (WGS) entry which is preliminary data.</text>
</comment>
<feature type="region of interest" description="Disordered" evidence="1">
    <location>
        <begin position="83"/>
        <end position="103"/>
    </location>
</feature>
<reference evidence="2 3" key="1">
    <citation type="submission" date="2021-01" db="EMBL/GenBank/DDBJ databases">
        <title>Chromosome-level genome assembly of a human fungal pathogen reveals clustering of transcriptionally co-regulated genes.</title>
        <authorList>
            <person name="Voorhies M."/>
            <person name="Cohen S."/>
            <person name="Shea T.P."/>
            <person name="Petrus S."/>
            <person name="Munoz J.F."/>
            <person name="Poplawski S."/>
            <person name="Goldman W.E."/>
            <person name="Michael T."/>
            <person name="Cuomo C.A."/>
            <person name="Sil A."/>
            <person name="Beyhan S."/>
        </authorList>
    </citation>
    <scope>NUCLEOTIDE SEQUENCE [LARGE SCALE GENOMIC DNA]</scope>
    <source>
        <strain evidence="2 3">G184AR</strain>
    </source>
</reference>
<evidence type="ECO:0000256" key="1">
    <source>
        <dbReference type="SAM" id="MobiDB-lite"/>
    </source>
</evidence>
<protein>
    <submittedName>
        <fullName evidence="2">Uncharacterized protein</fullName>
    </submittedName>
</protein>
<sequence length="103" mass="11512">MSLATLRIVMACDESGPQLQRGPKKSISQINFSFPPSRTLAFPPRLIDYLPTHCHPGHPTHQGRKSESRPSDLWNWPWCGGCAPIRSRPSAPLPPTNPFSIER</sequence>
<dbReference type="AlphaFoldDB" id="A0A8H7YU05"/>
<gene>
    <name evidence="2" type="ORF">I7I52_05923</name>
</gene>
<dbReference type="VEuPathDB" id="FungiDB:I7I52_05923"/>
<dbReference type="Proteomes" id="UP000670092">
    <property type="component" value="Unassembled WGS sequence"/>
</dbReference>
<organism evidence="2 3">
    <name type="scientific">Ajellomyces capsulatus</name>
    <name type="common">Darling's disease fungus</name>
    <name type="synonym">Histoplasma capsulatum</name>
    <dbReference type="NCBI Taxonomy" id="5037"/>
    <lineage>
        <taxon>Eukaryota</taxon>
        <taxon>Fungi</taxon>
        <taxon>Dikarya</taxon>
        <taxon>Ascomycota</taxon>
        <taxon>Pezizomycotina</taxon>
        <taxon>Eurotiomycetes</taxon>
        <taxon>Eurotiomycetidae</taxon>
        <taxon>Onygenales</taxon>
        <taxon>Ajellomycetaceae</taxon>
        <taxon>Histoplasma</taxon>
    </lineage>
</organism>
<dbReference type="EMBL" id="JAEVHI010000003">
    <property type="protein sequence ID" value="KAG5295604.1"/>
    <property type="molecule type" value="Genomic_DNA"/>
</dbReference>
<name>A0A8H7YU05_AJECA</name>
<evidence type="ECO:0000313" key="2">
    <source>
        <dbReference type="EMBL" id="KAG5295604.1"/>
    </source>
</evidence>
<proteinExistence type="predicted"/>
<evidence type="ECO:0000313" key="3">
    <source>
        <dbReference type="Proteomes" id="UP000670092"/>
    </source>
</evidence>
<accession>A0A8H7YU05</accession>